<evidence type="ECO:0000259" key="7">
    <source>
        <dbReference type="PROSITE" id="PS51503"/>
    </source>
</evidence>
<keyword evidence="3" id="KW-1133">Transmembrane helix</keyword>
<feature type="domain" description="HIG1" evidence="7">
    <location>
        <begin position="19"/>
        <end position="109"/>
    </location>
</feature>
<dbReference type="EMBL" id="CAXHTA020000007">
    <property type="protein sequence ID" value="CAL5222384.1"/>
    <property type="molecule type" value="Genomic_DNA"/>
</dbReference>
<comment type="caution">
    <text evidence="8">The sequence shown here is derived from an EMBL/GenBank/DDBJ whole genome shotgun (WGS) entry which is preliminary data.</text>
</comment>
<keyword evidence="2" id="KW-0812">Transmembrane</keyword>
<evidence type="ECO:0000256" key="2">
    <source>
        <dbReference type="ARBA" id="ARBA00022692"/>
    </source>
</evidence>
<evidence type="ECO:0000256" key="5">
    <source>
        <dbReference type="SAM" id="Coils"/>
    </source>
</evidence>
<reference evidence="8 9" key="1">
    <citation type="submission" date="2024-06" db="EMBL/GenBank/DDBJ databases">
        <authorList>
            <person name="Kraege A."/>
            <person name="Thomma B."/>
        </authorList>
    </citation>
    <scope>NUCLEOTIDE SEQUENCE [LARGE SCALE GENOMIC DNA]</scope>
</reference>
<dbReference type="Pfam" id="PF04588">
    <property type="entry name" value="HIG_1_N"/>
    <property type="match status" value="1"/>
</dbReference>
<keyword evidence="4" id="KW-0472">Membrane</keyword>
<accession>A0ABP1FR16</accession>
<name>A0ABP1FR16_9CHLO</name>
<feature type="region of interest" description="Disordered" evidence="6">
    <location>
        <begin position="146"/>
        <end position="169"/>
    </location>
</feature>
<dbReference type="Gene3D" id="6.10.140.1320">
    <property type="match status" value="1"/>
</dbReference>
<dbReference type="InterPro" id="IPR007667">
    <property type="entry name" value="Hypoxia_induced_domain"/>
</dbReference>
<proteinExistence type="predicted"/>
<evidence type="ECO:0000256" key="1">
    <source>
        <dbReference type="ARBA" id="ARBA00004173"/>
    </source>
</evidence>
<evidence type="ECO:0000256" key="6">
    <source>
        <dbReference type="SAM" id="MobiDB-lite"/>
    </source>
</evidence>
<dbReference type="InterPro" id="IPR040153">
    <property type="entry name" value="Rcf2"/>
</dbReference>
<dbReference type="Proteomes" id="UP001497392">
    <property type="component" value="Unassembled WGS sequence"/>
</dbReference>
<protein>
    <submittedName>
        <fullName evidence="8">G4740 protein</fullName>
    </submittedName>
</protein>
<evidence type="ECO:0000313" key="9">
    <source>
        <dbReference type="Proteomes" id="UP001497392"/>
    </source>
</evidence>
<dbReference type="PANTHER" id="PTHR28018">
    <property type="entry name" value="RESPIRATORY SUPERCOMPLEX FACTOR 2, MITOCHONDRIAL"/>
    <property type="match status" value="1"/>
</dbReference>
<keyword evidence="5" id="KW-0175">Coiled coil</keyword>
<dbReference type="PANTHER" id="PTHR28018:SF3">
    <property type="entry name" value="RESPIRATORY SUPERCOMPLEX FACTOR 2, MITOCHONDRIAL"/>
    <property type="match status" value="1"/>
</dbReference>
<evidence type="ECO:0000256" key="3">
    <source>
        <dbReference type="ARBA" id="ARBA00022989"/>
    </source>
</evidence>
<evidence type="ECO:0000256" key="4">
    <source>
        <dbReference type="ARBA" id="ARBA00023136"/>
    </source>
</evidence>
<feature type="coiled-coil region" evidence="5">
    <location>
        <begin position="103"/>
        <end position="130"/>
    </location>
</feature>
<feature type="compositionally biased region" description="Basic and acidic residues" evidence="6">
    <location>
        <begin position="158"/>
        <end position="169"/>
    </location>
</feature>
<dbReference type="PROSITE" id="PS51503">
    <property type="entry name" value="HIG1"/>
    <property type="match status" value="1"/>
</dbReference>
<sequence>MLSTRLHICEGAGTKTLTYLPRGSIDRGAPRVSSMDDIRKWLGDNKLRSVGLFWLGSCGGILSYQLTRPIPTSVAIMHTRVYAQAATLAALAMAGVVDVYEHRNKTNQDLEQYNSKLSDLEQRVHEAISKGHDTEEMHKLETRLQNVHSSGGGQGQLKELEKQVEKATH</sequence>
<organism evidence="8 9">
    <name type="scientific">Coccomyxa viridis</name>
    <dbReference type="NCBI Taxonomy" id="1274662"/>
    <lineage>
        <taxon>Eukaryota</taxon>
        <taxon>Viridiplantae</taxon>
        <taxon>Chlorophyta</taxon>
        <taxon>core chlorophytes</taxon>
        <taxon>Trebouxiophyceae</taxon>
        <taxon>Trebouxiophyceae incertae sedis</taxon>
        <taxon>Coccomyxaceae</taxon>
        <taxon>Coccomyxa</taxon>
    </lineage>
</organism>
<gene>
    <name evidence="8" type="primary">g4740</name>
    <name evidence="8" type="ORF">VP750_LOCUS4043</name>
</gene>
<keyword evidence="9" id="KW-1185">Reference proteome</keyword>
<comment type="subcellular location">
    <subcellularLocation>
        <location evidence="1">Mitochondrion</location>
    </subcellularLocation>
</comment>
<evidence type="ECO:0000313" key="8">
    <source>
        <dbReference type="EMBL" id="CAL5222384.1"/>
    </source>
</evidence>